<dbReference type="CDD" id="cd06261">
    <property type="entry name" value="TM_PBP2"/>
    <property type="match status" value="1"/>
</dbReference>
<keyword evidence="5 7" id="KW-1133">Transmembrane helix</keyword>
<evidence type="ECO:0000256" key="5">
    <source>
        <dbReference type="ARBA" id="ARBA00022989"/>
    </source>
</evidence>
<dbReference type="GO" id="GO:0005886">
    <property type="term" value="C:plasma membrane"/>
    <property type="evidence" value="ECO:0007669"/>
    <property type="project" value="UniProtKB-SubCell"/>
</dbReference>
<keyword evidence="2 7" id="KW-0813">Transport</keyword>
<dbReference type="InterPro" id="IPR000515">
    <property type="entry name" value="MetI-like"/>
</dbReference>
<dbReference type="Pfam" id="PF00528">
    <property type="entry name" value="BPD_transp_1"/>
    <property type="match status" value="1"/>
</dbReference>
<proteinExistence type="inferred from homology"/>
<protein>
    <submittedName>
        <fullName evidence="9">ABC transporter permease</fullName>
    </submittedName>
</protein>
<gene>
    <name evidence="9" type="ORF">IAB16_06735</name>
</gene>
<accession>A0A940DJ66</accession>
<dbReference type="InterPro" id="IPR035906">
    <property type="entry name" value="MetI-like_sf"/>
</dbReference>
<dbReference type="Proteomes" id="UP000727857">
    <property type="component" value="Unassembled WGS sequence"/>
</dbReference>
<dbReference type="PROSITE" id="PS50928">
    <property type="entry name" value="ABC_TM1"/>
    <property type="match status" value="1"/>
</dbReference>
<evidence type="ECO:0000256" key="6">
    <source>
        <dbReference type="ARBA" id="ARBA00023136"/>
    </source>
</evidence>
<feature type="transmembrane region" description="Helical" evidence="7">
    <location>
        <begin position="21"/>
        <end position="40"/>
    </location>
</feature>
<feature type="transmembrane region" description="Helical" evidence="7">
    <location>
        <begin position="79"/>
        <end position="98"/>
    </location>
</feature>
<feature type="domain" description="ABC transmembrane type-1" evidence="8">
    <location>
        <begin position="71"/>
        <end position="251"/>
    </location>
</feature>
<evidence type="ECO:0000256" key="3">
    <source>
        <dbReference type="ARBA" id="ARBA00022475"/>
    </source>
</evidence>
<keyword evidence="4 7" id="KW-0812">Transmembrane</keyword>
<dbReference type="AlphaFoldDB" id="A0A940DJ66"/>
<dbReference type="SUPFAM" id="SSF161098">
    <property type="entry name" value="MetI-like"/>
    <property type="match status" value="1"/>
</dbReference>
<dbReference type="PANTHER" id="PTHR30151:SF19">
    <property type="entry name" value="ABC TRANSPORTER PERMEASE"/>
    <property type="match status" value="1"/>
</dbReference>
<dbReference type="GO" id="GO:0055085">
    <property type="term" value="P:transmembrane transport"/>
    <property type="evidence" value="ECO:0007669"/>
    <property type="project" value="InterPro"/>
</dbReference>
<feature type="transmembrane region" description="Helical" evidence="7">
    <location>
        <begin position="232"/>
        <end position="254"/>
    </location>
</feature>
<evidence type="ECO:0000313" key="10">
    <source>
        <dbReference type="Proteomes" id="UP000727857"/>
    </source>
</evidence>
<keyword evidence="3" id="KW-1003">Cell membrane</keyword>
<comment type="similarity">
    <text evidence="7">Belongs to the binding-protein-dependent transport system permease family.</text>
</comment>
<feature type="transmembrane region" description="Helical" evidence="7">
    <location>
        <begin position="110"/>
        <end position="129"/>
    </location>
</feature>
<evidence type="ECO:0000313" key="9">
    <source>
        <dbReference type="EMBL" id="MBO8424698.1"/>
    </source>
</evidence>
<evidence type="ECO:0000256" key="2">
    <source>
        <dbReference type="ARBA" id="ARBA00022448"/>
    </source>
</evidence>
<dbReference type="PANTHER" id="PTHR30151">
    <property type="entry name" value="ALKANE SULFONATE ABC TRANSPORTER-RELATED, MEMBRANE SUBUNIT"/>
    <property type="match status" value="1"/>
</dbReference>
<organism evidence="9 10">
    <name type="scientific">Candidatus Stercoripulliclostridium pullicola</name>
    <dbReference type="NCBI Taxonomy" id="2840953"/>
    <lineage>
        <taxon>Bacteria</taxon>
        <taxon>Bacillati</taxon>
        <taxon>Bacillota</taxon>
        <taxon>Clostridia</taxon>
        <taxon>Eubacteriales</taxon>
        <taxon>Candidatus Stercoripulliclostridium</taxon>
    </lineage>
</organism>
<keyword evidence="6 7" id="KW-0472">Membrane</keyword>
<evidence type="ECO:0000256" key="7">
    <source>
        <dbReference type="RuleBase" id="RU363032"/>
    </source>
</evidence>
<reference evidence="9" key="1">
    <citation type="submission" date="2020-10" db="EMBL/GenBank/DDBJ databases">
        <authorList>
            <person name="Gilroy R."/>
        </authorList>
    </citation>
    <scope>NUCLEOTIDE SEQUENCE</scope>
    <source>
        <strain evidence="9">517</strain>
    </source>
</reference>
<comment type="subcellular location">
    <subcellularLocation>
        <location evidence="1 7">Cell membrane</location>
        <topology evidence="1 7">Multi-pass membrane protein</topology>
    </subcellularLocation>
</comment>
<evidence type="ECO:0000256" key="4">
    <source>
        <dbReference type="ARBA" id="ARBA00022692"/>
    </source>
</evidence>
<comment type="caution">
    <text evidence="9">The sequence shown here is derived from an EMBL/GenBank/DDBJ whole genome shotgun (WGS) entry which is preliminary data.</text>
</comment>
<evidence type="ECO:0000256" key="1">
    <source>
        <dbReference type="ARBA" id="ARBA00004651"/>
    </source>
</evidence>
<evidence type="ECO:0000259" key="8">
    <source>
        <dbReference type="PROSITE" id="PS50928"/>
    </source>
</evidence>
<reference evidence="9" key="2">
    <citation type="journal article" date="2021" name="PeerJ">
        <title>Extensive microbial diversity within the chicken gut microbiome revealed by metagenomics and culture.</title>
        <authorList>
            <person name="Gilroy R."/>
            <person name="Ravi A."/>
            <person name="Getino M."/>
            <person name="Pursley I."/>
            <person name="Horton D.L."/>
            <person name="Alikhan N.F."/>
            <person name="Baker D."/>
            <person name="Gharbi K."/>
            <person name="Hall N."/>
            <person name="Watson M."/>
            <person name="Adriaenssens E.M."/>
            <person name="Foster-Nyarko E."/>
            <person name="Jarju S."/>
            <person name="Secka A."/>
            <person name="Antonio M."/>
            <person name="Oren A."/>
            <person name="Chaudhuri R.R."/>
            <person name="La Ragione R."/>
            <person name="Hildebrand F."/>
            <person name="Pallen M.J."/>
        </authorList>
    </citation>
    <scope>NUCLEOTIDE SEQUENCE</scope>
    <source>
        <strain evidence="9">517</strain>
    </source>
</reference>
<sequence length="262" mass="29223">MSEEHKQYLKKQRTRKIVIRIIQIGILILIFGIWELSAYLEWADPFITSSPSRVVKSIANLYTSGQLFTHLGATLWETVISFILSTVLGTAIAVILWWSETVRRVLEPYLIVLNSLPKVALGPLIIIWVGAGRSAIVTMALMICLIITVISALTGFMSVDEEKIQLMRSMGANKFQILTKLILPANIPNILSILKINVGLSWVGTIMGEYLVSREGIGYLLVYGSQVFKLDLVMASTLMLCVLATAMYLVVALIEKLIGRYY</sequence>
<name>A0A940DJ66_9FIRM</name>
<feature type="transmembrane region" description="Helical" evidence="7">
    <location>
        <begin position="190"/>
        <end position="212"/>
    </location>
</feature>
<dbReference type="EMBL" id="JADINF010000171">
    <property type="protein sequence ID" value="MBO8424698.1"/>
    <property type="molecule type" value="Genomic_DNA"/>
</dbReference>
<feature type="transmembrane region" description="Helical" evidence="7">
    <location>
        <begin position="135"/>
        <end position="159"/>
    </location>
</feature>
<dbReference type="Gene3D" id="1.10.3720.10">
    <property type="entry name" value="MetI-like"/>
    <property type="match status" value="1"/>
</dbReference>